<dbReference type="EMBL" id="BOOK01000031">
    <property type="protein sequence ID" value="GII02308.1"/>
    <property type="molecule type" value="Genomic_DNA"/>
</dbReference>
<gene>
    <name evidence="1" type="ORF">Pta02_43160</name>
</gene>
<dbReference type="RefSeq" id="WP_203876646.1">
    <property type="nucleotide sequence ID" value="NZ_BOOK01000031.1"/>
</dbReference>
<name>A0A8J3SY53_9ACTN</name>
<sequence length="95" mass="10329">MRVFCEILASLVGYEFDDLDWQAVEVGLVDTDDEREERWYGCPLIGAVVSLDLKPARAVGGTEVSVKVYGAADDALRAQVELACDVAASYDISRA</sequence>
<reference evidence="1" key="1">
    <citation type="submission" date="2021-01" db="EMBL/GenBank/DDBJ databases">
        <title>Whole genome shotgun sequence of Planobispora takensis NBRC 109077.</title>
        <authorList>
            <person name="Komaki H."/>
            <person name="Tamura T."/>
        </authorList>
    </citation>
    <scope>NUCLEOTIDE SEQUENCE</scope>
    <source>
        <strain evidence="1">NBRC 109077</strain>
    </source>
</reference>
<organism evidence="1 2">
    <name type="scientific">Planobispora takensis</name>
    <dbReference type="NCBI Taxonomy" id="1367882"/>
    <lineage>
        <taxon>Bacteria</taxon>
        <taxon>Bacillati</taxon>
        <taxon>Actinomycetota</taxon>
        <taxon>Actinomycetes</taxon>
        <taxon>Streptosporangiales</taxon>
        <taxon>Streptosporangiaceae</taxon>
        <taxon>Planobispora</taxon>
    </lineage>
</organism>
<evidence type="ECO:0000313" key="1">
    <source>
        <dbReference type="EMBL" id="GII02308.1"/>
    </source>
</evidence>
<accession>A0A8J3SY53</accession>
<proteinExistence type="predicted"/>
<keyword evidence="2" id="KW-1185">Reference proteome</keyword>
<protein>
    <submittedName>
        <fullName evidence="1">Uncharacterized protein</fullName>
    </submittedName>
</protein>
<evidence type="ECO:0000313" key="2">
    <source>
        <dbReference type="Proteomes" id="UP000634476"/>
    </source>
</evidence>
<comment type="caution">
    <text evidence="1">The sequence shown here is derived from an EMBL/GenBank/DDBJ whole genome shotgun (WGS) entry which is preliminary data.</text>
</comment>
<dbReference type="AlphaFoldDB" id="A0A8J3SY53"/>
<dbReference type="Proteomes" id="UP000634476">
    <property type="component" value="Unassembled WGS sequence"/>
</dbReference>